<accession>A0A4U1JR27</accession>
<dbReference type="Gene3D" id="3.40.50.720">
    <property type="entry name" value="NAD(P)-binding Rossmann-like Domain"/>
    <property type="match status" value="1"/>
</dbReference>
<proteinExistence type="predicted"/>
<comment type="caution">
    <text evidence="2">The sequence shown here is derived from an EMBL/GenBank/DDBJ whole genome shotgun (WGS) entry which is preliminary data.</text>
</comment>
<dbReference type="Pfam" id="PF01370">
    <property type="entry name" value="Epimerase"/>
    <property type="match status" value="1"/>
</dbReference>
<name>A0A4U1JR27_RHOCA</name>
<evidence type="ECO:0000313" key="3">
    <source>
        <dbReference type="Proteomes" id="UP000310597"/>
    </source>
</evidence>
<dbReference type="Proteomes" id="UP000310597">
    <property type="component" value="Unassembled WGS sequence"/>
</dbReference>
<evidence type="ECO:0000313" key="2">
    <source>
        <dbReference type="EMBL" id="TKD18381.1"/>
    </source>
</evidence>
<dbReference type="InterPro" id="IPR036291">
    <property type="entry name" value="NAD(P)-bd_dom_sf"/>
</dbReference>
<gene>
    <name evidence="2" type="ORF">FBT96_10165</name>
</gene>
<dbReference type="InterPro" id="IPR001509">
    <property type="entry name" value="Epimerase_deHydtase"/>
</dbReference>
<evidence type="ECO:0000259" key="1">
    <source>
        <dbReference type="Pfam" id="PF01370"/>
    </source>
</evidence>
<reference evidence="2 3" key="1">
    <citation type="submission" date="2019-04" db="EMBL/GenBank/DDBJ databases">
        <title>Draft Whole-Genome sequence of the purple photosynthetic bacterium Rhodobacter capsulatus SP108 with an indigenous class A beta-lactamase.</title>
        <authorList>
            <person name="Robertson S."/>
            <person name="Meyer T.E."/>
            <person name="Kyndt J.A."/>
        </authorList>
    </citation>
    <scope>NUCLEOTIDE SEQUENCE [LARGE SCALE GENOMIC DNA]</scope>
    <source>
        <strain evidence="2 3">SP108</strain>
    </source>
</reference>
<dbReference type="AlphaFoldDB" id="A0A4U1JR27"/>
<dbReference type="EMBL" id="SWJZ01000039">
    <property type="protein sequence ID" value="TKD18381.1"/>
    <property type="molecule type" value="Genomic_DNA"/>
</dbReference>
<sequence length="295" mass="29628">MSNLKPEFPRLLVLGGSGRLGGLLRRVWSLPGSAAPQAVWQARRPGDFAGFGGPTVVFDPLAEPEALARAVASAAAVLLLAGPTRGTAAEMAAHRDLAAAVLDCAGGRPVLLASSAAVYGRPAGRLCHEDDPPAPVSDYGRAKVAMEAVAAGRPGAVVLRIGNVAGADALLGQAAPPGGRRLHVFADGLAPRRSYIGPQALARALARLVRLSVGGAAGGGAALPGVINLALPGAVGMEALLRAAGESWQADPAPPEAIATVELAVARALALGLVPDLPVTAAGLIADLRFEEERA</sequence>
<feature type="domain" description="NAD-dependent epimerase/dehydratase" evidence="1">
    <location>
        <begin position="12"/>
        <end position="168"/>
    </location>
</feature>
<dbReference type="RefSeq" id="WP_136906289.1">
    <property type="nucleotide sequence ID" value="NZ_SWJZ01000039.1"/>
</dbReference>
<organism evidence="2 3">
    <name type="scientific">Rhodobacter capsulatus</name>
    <name type="common">Rhodopseudomonas capsulata</name>
    <dbReference type="NCBI Taxonomy" id="1061"/>
    <lineage>
        <taxon>Bacteria</taxon>
        <taxon>Pseudomonadati</taxon>
        <taxon>Pseudomonadota</taxon>
        <taxon>Alphaproteobacteria</taxon>
        <taxon>Rhodobacterales</taxon>
        <taxon>Rhodobacter group</taxon>
        <taxon>Rhodobacter</taxon>
    </lineage>
</organism>
<dbReference type="OrthoDB" id="7687386at2"/>
<dbReference type="SUPFAM" id="SSF51735">
    <property type="entry name" value="NAD(P)-binding Rossmann-fold domains"/>
    <property type="match status" value="1"/>
</dbReference>
<protein>
    <submittedName>
        <fullName evidence="2">NAD-dependent epimerase/dehydratase family protein</fullName>
    </submittedName>
</protein>